<feature type="region of interest" description="Disordered" evidence="1">
    <location>
        <begin position="1251"/>
        <end position="1283"/>
    </location>
</feature>
<gene>
    <name evidence="3" type="ORF">GLIP_1130</name>
</gene>
<dbReference type="OrthoDB" id="9762238at2"/>
<feature type="domain" description="YhdP central" evidence="2">
    <location>
        <begin position="11"/>
        <end position="1236"/>
    </location>
</feature>
<dbReference type="EMBL" id="BAEN01000022">
    <property type="protein sequence ID" value="GAC13771.1"/>
    <property type="molecule type" value="Genomic_DNA"/>
</dbReference>
<name>K6XQ24_9ALTE</name>
<proteinExistence type="predicted"/>
<protein>
    <recommendedName>
        <fullName evidence="2">YhdP central domain-containing protein</fullName>
    </recommendedName>
</protein>
<evidence type="ECO:0000256" key="1">
    <source>
        <dbReference type="SAM" id="MobiDB-lite"/>
    </source>
</evidence>
<comment type="caution">
    <text evidence="3">The sequence shown here is derived from an EMBL/GenBank/DDBJ whole genome shotgun (WGS) entry which is preliminary data.</text>
</comment>
<dbReference type="Proteomes" id="UP000006334">
    <property type="component" value="Unassembled WGS sequence"/>
</dbReference>
<organism evidence="3 4">
    <name type="scientific">Aliiglaciecola lipolytica E3</name>
    <dbReference type="NCBI Taxonomy" id="1127673"/>
    <lineage>
        <taxon>Bacteria</taxon>
        <taxon>Pseudomonadati</taxon>
        <taxon>Pseudomonadota</taxon>
        <taxon>Gammaproteobacteria</taxon>
        <taxon>Alteromonadales</taxon>
        <taxon>Alteromonadaceae</taxon>
        <taxon>Aliiglaciecola</taxon>
    </lineage>
</organism>
<dbReference type="PANTHER" id="PTHR38690">
    <property type="entry name" value="PROTEASE-RELATED"/>
    <property type="match status" value="1"/>
</dbReference>
<accession>K6XQ24</accession>
<dbReference type="NCBIfam" id="TIGR02099">
    <property type="entry name" value="YhdP family protein"/>
    <property type="match status" value="1"/>
</dbReference>
<evidence type="ECO:0000313" key="4">
    <source>
        <dbReference type="Proteomes" id="UP000006334"/>
    </source>
</evidence>
<dbReference type="RefSeq" id="WP_008843588.1">
    <property type="nucleotide sequence ID" value="NZ_BAEN01000022.1"/>
</dbReference>
<sequence>MKSASYYAAYLVKKLWTLAAILLVLVAVSISIVRFSLPYMDENKQRIETFLSDRYGIDLSIGELSANWAKSGPSLVLKDVKLKQDQQSPIGLEISETQIEIDFWGSIVARQIQSRRFELNGLALSINLARIQSSESGFPVVDALEDLFLQQLHRFSVRNSVIDVTTRYDQQLIQVQQLSWVNKDERHQAVGQLRVVELANNSTTFMLDLTGNKDNLSGTFYARGEELDLSPWLNQLIRTQNQLTQSRGNFTFWAELNQSRIESVQMQLDKSEFSWTSPESKVDAAIIGGNIRGVPDQFGWQVNIDDLILESNQQSLVTSWKGHIGRDGNTHFNMQAPVNLQSLLPVLPLAFDKQTIDFFDQLDPNVRVDELAMLVGKQFLATANFSNVSWNQVDALPGVSGLSGRFSMYDNLGKLTISGSNGEFTANNTLDTNLIYDSIDLEALLDWQPRGLIVEIPQLSLAGPDLNLALQMAFDSKSNQLDLSANIGEISAAQVKQLFPDQYMGAETKKYLQNAMLSGQIAATQVLWQGALDQFPFAENQGVFQITVDVNNSEFKFDPNWPKLTDLDIDLLFENKSLSMLAHKGKLKNVALSQLKAVIPVLNNSAVLNIDADVSANSSEVTELILDSFLADNLGAVLTDGVNVSGMLATKLDLHIPLSGKDVMAKGEVRLNGNPVYLPSLKLNFDKMHGVVSFANEKVNFNGLTGELLGQKISANFAGHSDSSGAYKADIELQGDWQLQPLLSQHQPSLNEYVKGKSAWQANTQLTLNKDSYAYEFELISNLQGLESVLPAPFNKNSEDETVFFVTGKGEDQASNFSFLLGESISFEGVLPHDTMQFSRAHLSIGESESLAMGLGFSISANVQQANFDAWYQVISNIISDLPSGNETPILSAPQRVYVNADTMIVAGQKINQLELVAKHSTDDWLLEFNADQIRAKVTLYDDWLNRGVDIRADFIDLAQWHEDPSELQTPQPILQNLPPVSFDCKSCRIFGHDLGKVDFSLSRAPTGMQIDSLRLNNSNGILYASGDWFISPERTSTDLKGELSSPDFGAFLKGFGFDSGIKDSKANFKFDLSWQDSPHKFSLASLKGGIDWRLTDGYLSDVSDKGARIFSILSLQSLVRKLSLDFRDVFAKGFFYDKMNGSFQIVNGKADTRDMVIDGAAGEMLIAGYTDLTSKELSYQIEFAPNVTSSLPLLVYWMVNPATAIAALAIDQVLTEAKVISNVKYSVTGTLDDPILTELDRKSKEVALPARNIPNKKDVEDKPPQVLPDERVNLQINNDTRG</sequence>
<dbReference type="Pfam" id="PF13116">
    <property type="entry name" value="YhdP"/>
    <property type="match status" value="1"/>
</dbReference>
<dbReference type="PANTHER" id="PTHR38690:SF1">
    <property type="entry name" value="PROTEASE"/>
    <property type="match status" value="1"/>
</dbReference>
<evidence type="ECO:0000259" key="2">
    <source>
        <dbReference type="Pfam" id="PF13116"/>
    </source>
</evidence>
<dbReference type="InterPro" id="IPR025263">
    <property type="entry name" value="YhdP_central"/>
</dbReference>
<keyword evidence="4" id="KW-1185">Reference proteome</keyword>
<feature type="compositionally biased region" description="Basic and acidic residues" evidence="1">
    <location>
        <begin position="1256"/>
        <end position="1273"/>
    </location>
</feature>
<reference evidence="3 4" key="1">
    <citation type="journal article" date="2017" name="Antonie Van Leeuwenhoek">
        <title>Rhizobium rhizosphaerae sp. nov., a novel species isolated from rice rhizosphere.</title>
        <authorList>
            <person name="Zhao J.J."/>
            <person name="Zhang J."/>
            <person name="Zhang R.J."/>
            <person name="Zhang C.W."/>
            <person name="Yin H.Q."/>
            <person name="Zhang X.X."/>
        </authorList>
    </citation>
    <scope>NUCLEOTIDE SEQUENCE [LARGE SCALE GENOMIC DNA]</scope>
    <source>
        <strain evidence="3 4">E3</strain>
    </source>
</reference>
<evidence type="ECO:0000313" key="3">
    <source>
        <dbReference type="EMBL" id="GAC13771.1"/>
    </source>
</evidence>
<dbReference type="STRING" id="1127673.GLIP_1130"/>
<dbReference type="eggNOG" id="COG3164">
    <property type="taxonomic scope" value="Bacteria"/>
</dbReference>
<dbReference type="InterPro" id="IPR011836">
    <property type="entry name" value="YhdP"/>
</dbReference>